<dbReference type="PROSITE" id="PS50110">
    <property type="entry name" value="RESPONSE_REGULATORY"/>
    <property type="match status" value="1"/>
</dbReference>
<dbReference type="InterPro" id="IPR050595">
    <property type="entry name" value="Bact_response_regulator"/>
</dbReference>
<keyword evidence="1 2" id="KW-0597">Phosphoprotein</keyword>
<dbReference type="EMBL" id="RYFG02000121">
    <property type="protein sequence ID" value="TRW89715.1"/>
    <property type="molecule type" value="Genomic_DNA"/>
</dbReference>
<dbReference type="InterPro" id="IPR011006">
    <property type="entry name" value="CheY-like_superfamily"/>
</dbReference>
<keyword evidence="6" id="KW-1185">Reference proteome</keyword>
<evidence type="ECO:0000256" key="3">
    <source>
        <dbReference type="SAM" id="Coils"/>
    </source>
</evidence>
<organism evidence="5 6">
    <name type="scientific">Candidatus Methylobacter oryzae</name>
    <dbReference type="NCBI Taxonomy" id="2497749"/>
    <lineage>
        <taxon>Bacteria</taxon>
        <taxon>Pseudomonadati</taxon>
        <taxon>Pseudomonadota</taxon>
        <taxon>Gammaproteobacteria</taxon>
        <taxon>Methylococcales</taxon>
        <taxon>Methylococcaceae</taxon>
        <taxon>Methylobacter</taxon>
    </lineage>
</organism>
<evidence type="ECO:0000256" key="1">
    <source>
        <dbReference type="ARBA" id="ARBA00022553"/>
    </source>
</evidence>
<dbReference type="SUPFAM" id="SSF52172">
    <property type="entry name" value="CheY-like"/>
    <property type="match status" value="1"/>
</dbReference>
<proteinExistence type="predicted"/>
<evidence type="ECO:0000256" key="2">
    <source>
        <dbReference type="PROSITE-ProRule" id="PRU00169"/>
    </source>
</evidence>
<dbReference type="Pfam" id="PF00072">
    <property type="entry name" value="Response_reg"/>
    <property type="match status" value="1"/>
</dbReference>
<dbReference type="InterPro" id="IPR001789">
    <property type="entry name" value="Sig_transdc_resp-reg_receiver"/>
</dbReference>
<feature type="coiled-coil region" evidence="3">
    <location>
        <begin position="127"/>
        <end position="161"/>
    </location>
</feature>
<dbReference type="CDD" id="cd17569">
    <property type="entry name" value="REC_HupR-like"/>
    <property type="match status" value="1"/>
</dbReference>
<accession>A0ABY3C4R7</accession>
<dbReference type="Gene3D" id="3.40.50.2300">
    <property type="match status" value="1"/>
</dbReference>
<dbReference type="PANTHER" id="PTHR44591:SF19">
    <property type="entry name" value="TWO-COMPONENT RESPONSE REGULATOR-RELATED"/>
    <property type="match status" value="1"/>
</dbReference>
<comment type="caution">
    <text evidence="5">The sequence shown here is derived from an EMBL/GenBank/DDBJ whole genome shotgun (WGS) entry which is preliminary data.</text>
</comment>
<protein>
    <submittedName>
        <fullName evidence="5">Response regulator</fullName>
    </submittedName>
</protein>
<keyword evidence="3" id="KW-0175">Coiled coil</keyword>
<name>A0ABY3C4R7_9GAMM</name>
<gene>
    <name evidence="5" type="ORF">EKO24_021960</name>
</gene>
<dbReference type="PANTHER" id="PTHR44591">
    <property type="entry name" value="STRESS RESPONSE REGULATOR PROTEIN 1"/>
    <property type="match status" value="1"/>
</dbReference>
<feature type="domain" description="Response regulatory" evidence="4">
    <location>
        <begin position="10"/>
        <end position="125"/>
    </location>
</feature>
<reference evidence="5 6" key="1">
    <citation type="journal article" date="2019" name="Antonie Van Leeuwenhoek">
        <title>Description of 'Ca. Methylobacter oryzae' KRF1, a novel species from the environmentally important Methylobacter clade 2.</title>
        <authorList>
            <person name="Khatri K."/>
            <person name="Mohite J.A."/>
            <person name="Pandit P.S."/>
            <person name="Bahulikar R."/>
            <person name="Rahalkar M.C."/>
        </authorList>
    </citation>
    <scope>NUCLEOTIDE SEQUENCE [LARGE SCALE GENOMIC DNA]</scope>
    <source>
        <strain evidence="5 6">KRF1</strain>
    </source>
</reference>
<feature type="modified residue" description="4-aspartylphosphate" evidence="2">
    <location>
        <position position="59"/>
    </location>
</feature>
<dbReference type="Proteomes" id="UP000733744">
    <property type="component" value="Unassembled WGS sequence"/>
</dbReference>
<dbReference type="RefSeq" id="WP_127026690.1">
    <property type="nucleotide sequence ID" value="NZ_RYFG02000121.1"/>
</dbReference>
<dbReference type="SMART" id="SM00448">
    <property type="entry name" value="REC"/>
    <property type="match status" value="1"/>
</dbReference>
<evidence type="ECO:0000313" key="6">
    <source>
        <dbReference type="Proteomes" id="UP000733744"/>
    </source>
</evidence>
<evidence type="ECO:0000313" key="5">
    <source>
        <dbReference type="EMBL" id="TRW89715.1"/>
    </source>
</evidence>
<evidence type="ECO:0000259" key="4">
    <source>
        <dbReference type="PROSITE" id="PS50110"/>
    </source>
</evidence>
<sequence length="282" mass="31690">MIKLSKTPRTILLVDDEVNITNALKRTLRNDGYTILIANSGEEGLALLAEHEVGVIISDQRMPHMTGIEFLRKVKLLYPKTLRIVLSGYTELESITNAINDGAIYKFLTKPWDDDLLKNNIREAFQYYEMERENLRLTKELQAVNDKLSRLNQNLAQKVADKTCEIIHSINLLQISQEILEYLPIGIIGIDEQNMIVVSNRRAEEIFCQPTGICLLGLMAGDVLPEVLLKLLQDHYPSNLVQFDAGIITLNKGVSVHVHMNTMGGISQSKGIVIALSPLKEN</sequence>